<dbReference type="Pfam" id="PF02953">
    <property type="entry name" value="zf-Tim10_DDP"/>
    <property type="match status" value="1"/>
</dbReference>
<dbReference type="GO" id="GO:0015031">
    <property type="term" value="P:protein transport"/>
    <property type="evidence" value="ECO:0007669"/>
    <property type="project" value="UniProtKB-KW"/>
</dbReference>
<evidence type="ECO:0000313" key="16">
    <source>
        <dbReference type="EMBL" id="KAK1598708.1"/>
    </source>
</evidence>
<dbReference type="Proteomes" id="UP001230504">
    <property type="component" value="Unassembled WGS sequence"/>
</dbReference>
<evidence type="ECO:0000259" key="15">
    <source>
        <dbReference type="Pfam" id="PF02953"/>
    </source>
</evidence>
<comment type="domain">
    <text evidence="14">The twin CX3C motif contains 4 conserved Cys residues that form 2 disulfide bonds in the mitochondrial intermembrane space.</text>
</comment>
<dbReference type="GO" id="GO:0042719">
    <property type="term" value="C:mitochondrial intermembrane space chaperone complex"/>
    <property type="evidence" value="ECO:0007669"/>
    <property type="project" value="UniProtKB-ARBA"/>
</dbReference>
<dbReference type="InterPro" id="IPR035427">
    <property type="entry name" value="Tim10-like_dom_sf"/>
</dbReference>
<comment type="similarity">
    <text evidence="2 14">Belongs to the small Tim family.</text>
</comment>
<evidence type="ECO:0000256" key="11">
    <source>
        <dbReference type="ARBA" id="ARBA00023186"/>
    </source>
</evidence>
<evidence type="ECO:0000256" key="9">
    <source>
        <dbReference type="ARBA" id="ARBA00023128"/>
    </source>
</evidence>
<evidence type="ECO:0000256" key="8">
    <source>
        <dbReference type="ARBA" id="ARBA00023010"/>
    </source>
</evidence>
<keyword evidence="5 14" id="KW-0999">Mitochondrion inner membrane</keyword>
<evidence type="ECO:0000256" key="12">
    <source>
        <dbReference type="ARBA" id="ARBA00025151"/>
    </source>
</evidence>
<dbReference type="GO" id="GO:0046872">
    <property type="term" value="F:metal ion binding"/>
    <property type="evidence" value="ECO:0007669"/>
    <property type="project" value="UniProtKB-KW"/>
</dbReference>
<evidence type="ECO:0000256" key="3">
    <source>
        <dbReference type="ARBA" id="ARBA00022448"/>
    </source>
</evidence>
<keyword evidence="8 14" id="KW-0811">Translocation</keyword>
<comment type="subcellular location">
    <subcellularLocation>
        <location evidence="1 14">Mitochondrion inner membrane</location>
        <topology evidence="1 14">Peripheral membrane protein</topology>
        <orientation evidence="1 14">Intermembrane side</orientation>
    </subcellularLocation>
</comment>
<dbReference type="EMBL" id="JAHLJV010000004">
    <property type="protein sequence ID" value="KAK1598708.1"/>
    <property type="molecule type" value="Genomic_DNA"/>
</dbReference>
<accession>A0AAD8QCI8</accession>
<gene>
    <name evidence="16" type="ORF">LY79DRAFT_505746</name>
</gene>
<keyword evidence="4" id="KW-0479">Metal-binding</keyword>
<keyword evidence="10 14" id="KW-1015">Disulfide bond</keyword>
<evidence type="ECO:0000256" key="1">
    <source>
        <dbReference type="ARBA" id="ARBA00004137"/>
    </source>
</evidence>
<evidence type="ECO:0000256" key="6">
    <source>
        <dbReference type="ARBA" id="ARBA00022833"/>
    </source>
</evidence>
<dbReference type="SUPFAM" id="SSF144122">
    <property type="entry name" value="Tim10-like"/>
    <property type="match status" value="1"/>
</dbReference>
<reference evidence="16" key="1">
    <citation type="submission" date="2021-06" db="EMBL/GenBank/DDBJ databases">
        <title>Comparative genomics, transcriptomics and evolutionary studies reveal genomic signatures of adaptation to plant cell wall in hemibiotrophic fungi.</title>
        <authorList>
            <consortium name="DOE Joint Genome Institute"/>
            <person name="Baroncelli R."/>
            <person name="Diaz J.F."/>
            <person name="Benocci T."/>
            <person name="Peng M."/>
            <person name="Battaglia E."/>
            <person name="Haridas S."/>
            <person name="Andreopoulos W."/>
            <person name="Labutti K."/>
            <person name="Pangilinan J."/>
            <person name="Floch G.L."/>
            <person name="Makela M.R."/>
            <person name="Henrissat B."/>
            <person name="Grigoriev I.V."/>
            <person name="Crouch J.A."/>
            <person name="De Vries R.P."/>
            <person name="Sukno S.A."/>
            <person name="Thon M.R."/>
        </authorList>
    </citation>
    <scope>NUCLEOTIDE SEQUENCE</scope>
    <source>
        <strain evidence="16">CBS 125086</strain>
    </source>
</reference>
<evidence type="ECO:0000256" key="7">
    <source>
        <dbReference type="ARBA" id="ARBA00022927"/>
    </source>
</evidence>
<evidence type="ECO:0000256" key="5">
    <source>
        <dbReference type="ARBA" id="ARBA00022792"/>
    </source>
</evidence>
<keyword evidence="3 14" id="KW-0813">Transport</keyword>
<dbReference type="InterPro" id="IPR004217">
    <property type="entry name" value="Tim10-like"/>
</dbReference>
<keyword evidence="7 14" id="KW-0653">Protein transport</keyword>
<dbReference type="AlphaFoldDB" id="A0AAD8QCI8"/>
<feature type="domain" description="Tim10-like" evidence="15">
    <location>
        <begin position="12"/>
        <end position="73"/>
    </location>
</feature>
<evidence type="ECO:0000256" key="4">
    <source>
        <dbReference type="ARBA" id="ARBA00022723"/>
    </source>
</evidence>
<comment type="function">
    <text evidence="12">Mitochondrial intermembrane chaperone that participates in the import and insertion of some multi-pass transmembrane proteins into the mitochondrial inner membrane. Also required for the transfer of beta-barrel precursors from the TOM complex to the sorting and assembly machinery (SAM complex) of the outer membrane. Acts as a chaperone-like protein that protects the hydrophobic precursors from aggregation and guide them through the mitochondrial intermembrane space. The TIM8-TIM13 complex is non essential and only mediates the import of few proteins, while the predominant TIM9-TIM10 70 kDa complex is crucial and mediates the import of much more proteins.</text>
</comment>
<keyword evidence="11 14" id="KW-0143">Chaperone</keyword>
<name>A0AAD8QCI8_9PEZI</name>
<dbReference type="GO" id="GO:0045039">
    <property type="term" value="P:protein insertion into mitochondrial inner membrane"/>
    <property type="evidence" value="ECO:0007669"/>
    <property type="project" value="UniProtKB-ARBA"/>
</dbReference>
<proteinExistence type="inferred from homology"/>
<evidence type="ECO:0000256" key="10">
    <source>
        <dbReference type="ARBA" id="ARBA00023157"/>
    </source>
</evidence>
<protein>
    <recommendedName>
        <fullName evidence="14">Mitochondrial import inner membrane translocase subunit</fullName>
    </recommendedName>
</protein>
<dbReference type="Gene3D" id="1.10.287.810">
    <property type="entry name" value="Mitochondrial import inner membrane translocase subunit tim13 like domains"/>
    <property type="match status" value="1"/>
</dbReference>
<dbReference type="FunFam" id="1.10.287.810:FF:000001">
    <property type="entry name" value="mitochondrial import inner membrane translocase subunit TIM13"/>
    <property type="match status" value="1"/>
</dbReference>
<dbReference type="RefSeq" id="XP_060419385.1">
    <property type="nucleotide sequence ID" value="XM_060553653.1"/>
</dbReference>
<dbReference type="GO" id="GO:0005743">
    <property type="term" value="C:mitochondrial inner membrane"/>
    <property type="evidence" value="ECO:0007669"/>
    <property type="project" value="UniProtKB-SubCell"/>
</dbReference>
<keyword evidence="9 14" id="KW-0496">Mitochondrion</keyword>
<evidence type="ECO:0000256" key="2">
    <source>
        <dbReference type="ARBA" id="ARBA00006720"/>
    </source>
</evidence>
<comment type="subunit">
    <text evidence="13">Heterohexamer; composed of 3 copies of TIM8 and 3 copies of TIM13, named soluble 70 kDa complex. Associates with the TIM22 complex, whose core is composed of TIM22 and TIM54. Interacts with the transmembrane regions of multi-pass transmembrane proteins in transit.</text>
</comment>
<evidence type="ECO:0000256" key="13">
    <source>
        <dbReference type="ARBA" id="ARBA00025862"/>
    </source>
</evidence>
<organism evidence="16 17">
    <name type="scientific">Colletotrichum navitas</name>
    <dbReference type="NCBI Taxonomy" id="681940"/>
    <lineage>
        <taxon>Eukaryota</taxon>
        <taxon>Fungi</taxon>
        <taxon>Dikarya</taxon>
        <taxon>Ascomycota</taxon>
        <taxon>Pezizomycotina</taxon>
        <taxon>Sordariomycetes</taxon>
        <taxon>Hypocreomycetidae</taxon>
        <taxon>Glomerellales</taxon>
        <taxon>Glomerellaceae</taxon>
        <taxon>Colletotrichum</taxon>
        <taxon>Colletotrichum graminicola species complex</taxon>
    </lineage>
</organism>
<comment type="caution">
    <text evidence="16">The sequence shown here is derived from an EMBL/GenBank/DDBJ whole genome shotgun (WGS) entry which is preliminary data.</text>
</comment>
<keyword evidence="5 14" id="KW-0472">Membrane</keyword>
<evidence type="ECO:0000313" key="17">
    <source>
        <dbReference type="Proteomes" id="UP001230504"/>
    </source>
</evidence>
<keyword evidence="6" id="KW-0862">Zinc</keyword>
<keyword evidence="17" id="KW-1185">Reference proteome</keyword>
<dbReference type="GeneID" id="85437893"/>
<sequence length="87" mass="9832">MDSDSVKRSVMQQVLQEANMANARVLIEKLQEHCFEKCVPKPGSSLSSGETTCMTSCMEKYMSAWNQVNHAYINRIKQESMKGNNSL</sequence>
<evidence type="ECO:0000256" key="14">
    <source>
        <dbReference type="RuleBase" id="RU367043"/>
    </source>
</evidence>